<dbReference type="AlphaFoldDB" id="A0A2C6DKY7"/>
<gene>
    <name evidence="1" type="ORF">CRN84_17385</name>
</gene>
<dbReference type="EMBL" id="PDDX01000001">
    <property type="protein sequence ID" value="PHI30978.1"/>
    <property type="molecule type" value="Genomic_DNA"/>
</dbReference>
<reference evidence="2" key="1">
    <citation type="submission" date="2017-09" db="EMBL/GenBank/DDBJ databases">
        <title>FDA dAtabase for Regulatory Grade micrObial Sequences (FDA-ARGOS): Supporting development and validation of Infectious Disease Dx tests.</title>
        <authorList>
            <person name="Minogue T."/>
            <person name="Wolcott M."/>
            <person name="Wasieloski L."/>
            <person name="Aguilar W."/>
            <person name="Moore D."/>
            <person name="Tallon L."/>
            <person name="Sadzewicz L."/>
            <person name="Ott S."/>
            <person name="Zhao X."/>
            <person name="Nagaraj S."/>
            <person name="Vavikolanu K."/>
            <person name="Aluvathingal J."/>
            <person name="Nadendla S."/>
            <person name="Sichtig H."/>
        </authorList>
    </citation>
    <scope>NUCLEOTIDE SEQUENCE [LARGE SCALE GENOMIC DNA]</scope>
    <source>
        <strain evidence="2">FDAARGOS_387</strain>
    </source>
</reference>
<evidence type="ECO:0000313" key="1">
    <source>
        <dbReference type="EMBL" id="PHI30978.1"/>
    </source>
</evidence>
<protein>
    <submittedName>
        <fullName evidence="1">Uncharacterized protein</fullName>
    </submittedName>
</protein>
<organism evidence="1 2">
    <name type="scientific">Budvicia aquatica</name>
    <dbReference type="NCBI Taxonomy" id="82979"/>
    <lineage>
        <taxon>Bacteria</taxon>
        <taxon>Pseudomonadati</taxon>
        <taxon>Pseudomonadota</taxon>
        <taxon>Gammaproteobacteria</taxon>
        <taxon>Enterobacterales</taxon>
        <taxon>Budviciaceae</taxon>
        <taxon>Budvicia</taxon>
    </lineage>
</organism>
<dbReference type="Proteomes" id="UP000224974">
    <property type="component" value="Unassembled WGS sequence"/>
</dbReference>
<proteinExistence type="predicted"/>
<evidence type="ECO:0000313" key="2">
    <source>
        <dbReference type="Proteomes" id="UP000224974"/>
    </source>
</evidence>
<accession>A0A2C6DKY7</accession>
<sequence>MGGALTTPATGSKLPKTDSGYSNKMNKMLICGCLALVGLSGMAYSAPLPKVNCTELSFKQSDGSEDPYSSGTSCLYAGKSLAESYQSYREESLSEDYGKSLRKNIPSMVNYNDTITDGQLWISYKWNSPDNLEVELAFAGGVTTVEFKQSQSGTEIRTIASAD</sequence>
<comment type="caution">
    <text evidence="1">The sequence shown here is derived from an EMBL/GenBank/DDBJ whole genome shotgun (WGS) entry which is preliminary data.</text>
</comment>
<name>A0A2C6DKY7_9GAMM</name>
<keyword evidence="2" id="KW-1185">Reference proteome</keyword>